<dbReference type="NCBIfam" id="TIGR00675">
    <property type="entry name" value="dcm"/>
    <property type="match status" value="1"/>
</dbReference>
<dbReference type="InterPro" id="IPR029063">
    <property type="entry name" value="SAM-dependent_MTases_sf"/>
</dbReference>
<evidence type="ECO:0000256" key="4">
    <source>
        <dbReference type="ARBA" id="ARBA00022747"/>
    </source>
</evidence>
<dbReference type="AlphaFoldDB" id="B2HPH8"/>
<dbReference type="REBASE" id="17736">
    <property type="entry name" value="M.MmaST22ORF3921P"/>
</dbReference>
<dbReference type="Pfam" id="PF00145">
    <property type="entry name" value="DNA_methylase"/>
    <property type="match status" value="1"/>
</dbReference>
<dbReference type="PROSITE" id="PS51679">
    <property type="entry name" value="SAM_MT_C5"/>
    <property type="match status" value="1"/>
</dbReference>
<dbReference type="KEGG" id="mmi:MMAR_3921"/>
<dbReference type="SUPFAM" id="SSF53335">
    <property type="entry name" value="S-adenosyl-L-methionine-dependent methyltransferases"/>
    <property type="match status" value="1"/>
</dbReference>
<comment type="catalytic activity">
    <reaction evidence="7">
        <text>a 2'-deoxycytidine in DNA + S-adenosyl-L-methionine = a 5-methyl-2'-deoxycytidine in DNA + S-adenosyl-L-homocysteine + H(+)</text>
        <dbReference type="Rhea" id="RHEA:13681"/>
        <dbReference type="Rhea" id="RHEA-COMP:11369"/>
        <dbReference type="Rhea" id="RHEA-COMP:11370"/>
        <dbReference type="ChEBI" id="CHEBI:15378"/>
        <dbReference type="ChEBI" id="CHEBI:57856"/>
        <dbReference type="ChEBI" id="CHEBI:59789"/>
        <dbReference type="ChEBI" id="CHEBI:85452"/>
        <dbReference type="ChEBI" id="CHEBI:85454"/>
        <dbReference type="EC" id="2.1.1.37"/>
    </reaction>
</comment>
<evidence type="ECO:0000256" key="1">
    <source>
        <dbReference type="ARBA" id="ARBA00022603"/>
    </source>
</evidence>
<dbReference type="eggNOG" id="COG0270">
    <property type="taxonomic scope" value="Bacteria"/>
</dbReference>
<dbReference type="GO" id="GO:0009307">
    <property type="term" value="P:DNA restriction-modification system"/>
    <property type="evidence" value="ECO:0007669"/>
    <property type="project" value="UniProtKB-KW"/>
</dbReference>
<dbReference type="RefSeq" id="WP_012395516.1">
    <property type="nucleotide sequence ID" value="NC_010612.1"/>
</dbReference>
<dbReference type="PRINTS" id="PR00105">
    <property type="entry name" value="C5METTRFRASE"/>
</dbReference>
<evidence type="ECO:0000256" key="6">
    <source>
        <dbReference type="RuleBase" id="RU000416"/>
    </source>
</evidence>
<keyword evidence="9" id="KW-1185">Reference proteome</keyword>
<evidence type="ECO:0000313" key="8">
    <source>
        <dbReference type="EMBL" id="ACC42330.1"/>
    </source>
</evidence>
<protein>
    <recommendedName>
        <fullName evidence="7">Cytosine-specific methyltransferase</fullName>
        <ecNumber evidence="7">2.1.1.37</ecNumber>
    </recommendedName>
</protein>
<evidence type="ECO:0000256" key="5">
    <source>
        <dbReference type="PROSITE-ProRule" id="PRU01016"/>
    </source>
</evidence>
<evidence type="ECO:0000256" key="7">
    <source>
        <dbReference type="RuleBase" id="RU000417"/>
    </source>
</evidence>
<dbReference type="HOGENOM" id="CLU_006958_5_1_11"/>
<dbReference type="STRING" id="216594.MMAR_3921"/>
<dbReference type="InterPro" id="IPR050750">
    <property type="entry name" value="C5-MTase"/>
</dbReference>
<proteinExistence type="inferred from homology"/>
<dbReference type="GO" id="GO:0032259">
    <property type="term" value="P:methylation"/>
    <property type="evidence" value="ECO:0007669"/>
    <property type="project" value="UniProtKB-KW"/>
</dbReference>
<sequence>MTDMRIGSLFSGAGGLDLAVEHIFGATVAWHCENDPAASKVLAHHWPGVPNLGDVTEIDWAQVEPVDILCGGWPCQPFSLAGKRKGVDDERALWPEVDRAIRALRPRIIVLENIPAVLGPEFSRVASSLAACGYEFTWTCLRASDVGAPYRRDRIFILATDADRGGLEELTERHRGPGEPGLSASQRDDAVRCGDGAEIEAGAWGEYWPAVGRWSRLSRPAPALAESDRNGKPRLNPAFPEWMHGWPAGWVTDPEIGISRNDQLRCIGNGVVIQQAVAALRWLISVCEVAA</sequence>
<dbReference type="GO" id="GO:0003886">
    <property type="term" value="F:DNA (cytosine-5-)-methyltransferase activity"/>
    <property type="evidence" value="ECO:0007669"/>
    <property type="project" value="UniProtKB-EC"/>
</dbReference>
<evidence type="ECO:0000256" key="3">
    <source>
        <dbReference type="ARBA" id="ARBA00022691"/>
    </source>
</evidence>
<evidence type="ECO:0000256" key="2">
    <source>
        <dbReference type="ARBA" id="ARBA00022679"/>
    </source>
</evidence>
<dbReference type="PANTHER" id="PTHR46098">
    <property type="entry name" value="TRNA (CYTOSINE(38)-C(5))-METHYLTRANSFERASE"/>
    <property type="match status" value="1"/>
</dbReference>
<dbReference type="Gene3D" id="3.40.50.150">
    <property type="entry name" value="Vaccinia Virus protein VP39"/>
    <property type="match status" value="1"/>
</dbReference>
<keyword evidence="4" id="KW-0680">Restriction system</keyword>
<name>B2HPH8_MYCMM</name>
<dbReference type="Proteomes" id="UP000001190">
    <property type="component" value="Chromosome"/>
</dbReference>
<dbReference type="InterPro" id="IPR001525">
    <property type="entry name" value="C5_MeTfrase"/>
</dbReference>
<evidence type="ECO:0000313" key="9">
    <source>
        <dbReference type="Proteomes" id="UP000001190"/>
    </source>
</evidence>
<feature type="active site" evidence="5">
    <location>
        <position position="75"/>
    </location>
</feature>
<comment type="similarity">
    <text evidence="5 6">Belongs to the class I-like SAM-binding methyltransferase superfamily. C5-methyltransferase family.</text>
</comment>
<reference evidence="8 9" key="1">
    <citation type="journal article" date="2008" name="Genome Res.">
        <title>Insights from the complete genome sequence of Mycobacterium marinum on the evolution of Mycobacterium tuberculosis.</title>
        <authorList>
            <person name="Stinear T.P."/>
            <person name="Seemann T."/>
            <person name="Harrison P.F."/>
            <person name="Jenkin G.A."/>
            <person name="Davies J.K."/>
            <person name="Johnson P.D."/>
            <person name="Abdellah Z."/>
            <person name="Arrowsmith C."/>
            <person name="Chillingworth T."/>
            <person name="Churcher C."/>
            <person name="Clarke K."/>
            <person name="Cronin A."/>
            <person name="Davis P."/>
            <person name="Goodhead I."/>
            <person name="Holroyd N."/>
            <person name="Jagels K."/>
            <person name="Lord A."/>
            <person name="Moule S."/>
            <person name="Mungall K."/>
            <person name="Norbertczak H."/>
            <person name="Quail M.A."/>
            <person name="Rabbinowitsch E."/>
            <person name="Walker D."/>
            <person name="White B."/>
            <person name="Whitehead S."/>
            <person name="Small P.L."/>
            <person name="Brosch R."/>
            <person name="Ramakrishnan L."/>
            <person name="Fischbach M.A."/>
            <person name="Parkhill J."/>
            <person name="Cole S.T."/>
        </authorList>
    </citation>
    <scope>NUCLEOTIDE SEQUENCE [LARGE SCALE GENOMIC DNA]</scope>
    <source>
        <strain evidence="9">ATCC BAA-535 / M</strain>
    </source>
</reference>
<dbReference type="EC" id="2.1.1.37" evidence="7"/>
<dbReference type="EMBL" id="CP000854">
    <property type="protein sequence ID" value="ACC42330.1"/>
    <property type="molecule type" value="Genomic_DNA"/>
</dbReference>
<dbReference type="PANTHER" id="PTHR46098:SF1">
    <property type="entry name" value="TRNA (CYTOSINE(38)-C(5))-METHYLTRANSFERASE"/>
    <property type="match status" value="1"/>
</dbReference>
<keyword evidence="2 5" id="KW-0808">Transferase</keyword>
<organism evidence="8 9">
    <name type="scientific">Mycobacterium marinum (strain ATCC BAA-535 / M)</name>
    <dbReference type="NCBI Taxonomy" id="216594"/>
    <lineage>
        <taxon>Bacteria</taxon>
        <taxon>Bacillati</taxon>
        <taxon>Actinomycetota</taxon>
        <taxon>Actinomycetes</taxon>
        <taxon>Mycobacteriales</taxon>
        <taxon>Mycobacteriaceae</taxon>
        <taxon>Mycobacterium</taxon>
        <taxon>Mycobacterium ulcerans group</taxon>
    </lineage>
</organism>
<accession>B2HPH8</accession>
<keyword evidence="3 5" id="KW-0949">S-adenosyl-L-methionine</keyword>
<keyword evidence="1 5" id="KW-0489">Methyltransferase</keyword>
<dbReference type="InterPro" id="IPR018117">
    <property type="entry name" value="C5_DNA_meth_AS"/>
</dbReference>
<dbReference type="PROSITE" id="PS00094">
    <property type="entry name" value="C5_MTASE_1"/>
    <property type="match status" value="1"/>
</dbReference>
<gene>
    <name evidence="8" type="ordered locus">MMAR_3921</name>
</gene>